<reference evidence="8 9" key="1">
    <citation type="submission" date="2019-01" db="EMBL/GenBank/DDBJ databases">
        <authorList>
            <consortium name="Pathogen Informatics"/>
        </authorList>
    </citation>
    <scope>NUCLEOTIDE SEQUENCE [LARGE SCALE GENOMIC DNA]</scope>
    <source>
        <strain evidence="8 9">NCTC10138</strain>
    </source>
</reference>
<dbReference type="PANTHER" id="PTHR32182:SF0">
    <property type="entry name" value="DNA REPLICATION AND REPAIR PROTEIN RECF"/>
    <property type="match status" value="1"/>
</dbReference>
<dbReference type="GO" id="GO:0006302">
    <property type="term" value="P:double-strand break repair"/>
    <property type="evidence" value="ECO:0007669"/>
    <property type="project" value="TreeGrafter"/>
</dbReference>
<dbReference type="InterPro" id="IPR003593">
    <property type="entry name" value="AAA+_ATPase"/>
</dbReference>
<dbReference type="PANTHER" id="PTHR32182">
    <property type="entry name" value="DNA REPLICATION AND REPAIR PROTEIN RECF"/>
    <property type="match status" value="1"/>
</dbReference>
<dbReference type="GO" id="GO:0005737">
    <property type="term" value="C:cytoplasm"/>
    <property type="evidence" value="ECO:0007669"/>
    <property type="project" value="UniProtKB-SubCell"/>
</dbReference>
<dbReference type="OrthoDB" id="9803889at2"/>
<evidence type="ECO:0000256" key="5">
    <source>
        <dbReference type="ARBA" id="ARBA00023125"/>
    </source>
</evidence>
<dbReference type="GO" id="GO:0000731">
    <property type="term" value="P:DNA synthesis involved in DNA repair"/>
    <property type="evidence" value="ECO:0007669"/>
    <property type="project" value="TreeGrafter"/>
</dbReference>
<organism evidence="8 9">
    <name type="scientific">Haploplasma axanthum</name>
    <name type="common">Acholeplasma axanthum</name>
    <dbReference type="NCBI Taxonomy" id="29552"/>
    <lineage>
        <taxon>Bacteria</taxon>
        <taxon>Bacillati</taxon>
        <taxon>Mycoplasmatota</taxon>
        <taxon>Mollicutes</taxon>
        <taxon>Acholeplasmatales</taxon>
        <taxon>Acholeplasmataceae</taxon>
        <taxon>Haploplasma</taxon>
    </lineage>
</organism>
<dbReference type="InterPro" id="IPR027417">
    <property type="entry name" value="P-loop_NTPase"/>
</dbReference>
<dbReference type="Gene3D" id="3.40.50.300">
    <property type="entry name" value="P-loop containing nucleotide triphosphate hydrolases"/>
    <property type="match status" value="1"/>
</dbReference>
<evidence type="ECO:0000259" key="7">
    <source>
        <dbReference type="SMART" id="SM00382"/>
    </source>
</evidence>
<gene>
    <name evidence="6 8" type="primary">recF</name>
    <name evidence="8" type="ORF">NCTC10138_00364</name>
</gene>
<accession>A0A449BC33</accession>
<evidence type="ECO:0000313" key="8">
    <source>
        <dbReference type="EMBL" id="VEU80011.1"/>
    </source>
</evidence>
<dbReference type="STRING" id="1278311.GCA_000428705_00393"/>
<dbReference type="GO" id="GO:0003697">
    <property type="term" value="F:single-stranded DNA binding"/>
    <property type="evidence" value="ECO:0007669"/>
    <property type="project" value="UniProtKB-UniRule"/>
</dbReference>
<evidence type="ECO:0000256" key="3">
    <source>
        <dbReference type="ARBA" id="ARBA00022741"/>
    </source>
</evidence>
<dbReference type="InterPro" id="IPR003395">
    <property type="entry name" value="RecF/RecN/SMC_N"/>
</dbReference>
<keyword evidence="6" id="KW-0234">DNA repair</keyword>
<keyword evidence="9" id="KW-1185">Reference proteome</keyword>
<keyword evidence="5 6" id="KW-0238">DNA-binding</keyword>
<dbReference type="InterPro" id="IPR042174">
    <property type="entry name" value="RecF_2"/>
</dbReference>
<keyword evidence="1 6" id="KW-0963">Cytoplasm</keyword>
<evidence type="ECO:0000256" key="2">
    <source>
        <dbReference type="ARBA" id="ARBA00022705"/>
    </source>
</evidence>
<protein>
    <recommendedName>
        <fullName evidence="6">DNA replication and repair protein RecF</fullName>
    </recommendedName>
</protein>
<dbReference type="SUPFAM" id="SSF52540">
    <property type="entry name" value="P-loop containing nucleoside triphosphate hydrolases"/>
    <property type="match status" value="1"/>
</dbReference>
<dbReference type="Pfam" id="PF02463">
    <property type="entry name" value="SMC_N"/>
    <property type="match status" value="1"/>
</dbReference>
<dbReference type="HAMAP" id="MF_00365">
    <property type="entry name" value="RecF"/>
    <property type="match status" value="1"/>
</dbReference>
<keyword evidence="4 6" id="KW-0067">ATP-binding</keyword>
<dbReference type="GO" id="GO:0006260">
    <property type="term" value="P:DNA replication"/>
    <property type="evidence" value="ECO:0007669"/>
    <property type="project" value="UniProtKB-UniRule"/>
</dbReference>
<dbReference type="EMBL" id="LR215048">
    <property type="protein sequence ID" value="VEU80011.1"/>
    <property type="molecule type" value="Genomic_DNA"/>
</dbReference>
<sequence length="346" mass="39762">MIKKVSLRSFRNHSKLDLEFDNKFVYINGPNGSGKTSVLEAIHYISTTKSHRTNNDVDVIKNEQPFAVIKIDTEKKKYSMVISDKGKIPSINSKEIRKLSDVIGDLKVIMFAPEDLNIIKGSPSVRRGLIDLELMKIDKEYLSNLSVYKNILKQRNAHLKNLGLNDDLTILNILGKQLYDVGIKLMSKRNEFINKLNIETKNVYQRFSEYKIDVVYEPNLNNEMFLNHIENNQKQDILYKTTVNGPHRDDFVIMFNDKNAKNSSQGETRLMVVALKLGLLKVIKSEVNDEVILLLDDVLSELDNNVQNKFLNELPDDVQVIMNSAIKIKSDKIQIINLKENDNERP</sequence>
<proteinExistence type="inferred from homology"/>
<evidence type="ECO:0000256" key="4">
    <source>
        <dbReference type="ARBA" id="ARBA00022840"/>
    </source>
</evidence>
<keyword evidence="2 6" id="KW-0235">DNA replication</keyword>
<dbReference type="NCBIfam" id="TIGR00611">
    <property type="entry name" value="recf"/>
    <property type="match status" value="1"/>
</dbReference>
<dbReference type="RefSeq" id="WP_052589677.1">
    <property type="nucleotide sequence ID" value="NZ_LR215048.1"/>
</dbReference>
<dbReference type="SMART" id="SM00382">
    <property type="entry name" value="AAA"/>
    <property type="match status" value="1"/>
</dbReference>
<comment type="similarity">
    <text evidence="6">Belongs to the RecF family.</text>
</comment>
<comment type="subcellular location">
    <subcellularLocation>
        <location evidence="6">Cytoplasm</location>
    </subcellularLocation>
</comment>
<dbReference type="GO" id="GO:0009432">
    <property type="term" value="P:SOS response"/>
    <property type="evidence" value="ECO:0007669"/>
    <property type="project" value="UniProtKB-UniRule"/>
</dbReference>
<dbReference type="InterPro" id="IPR001238">
    <property type="entry name" value="DNA-binding_RecF"/>
</dbReference>
<comment type="function">
    <text evidence="6">The RecF protein is involved in DNA metabolism; it is required for DNA replication and normal SOS inducibility. RecF binds preferentially to single-stranded, linear DNA. It also seems to bind ATP.</text>
</comment>
<evidence type="ECO:0000256" key="1">
    <source>
        <dbReference type="ARBA" id="ARBA00022490"/>
    </source>
</evidence>
<evidence type="ECO:0000256" key="6">
    <source>
        <dbReference type="HAMAP-Rule" id="MF_00365"/>
    </source>
</evidence>
<name>A0A449BC33_HAPAX</name>
<keyword evidence="6" id="KW-0227">DNA damage</keyword>
<dbReference type="AlphaFoldDB" id="A0A449BC33"/>
<keyword evidence="3 6" id="KW-0547">Nucleotide-binding</keyword>
<evidence type="ECO:0000313" key="9">
    <source>
        <dbReference type="Proteomes" id="UP000289841"/>
    </source>
</evidence>
<feature type="domain" description="AAA+ ATPase" evidence="7">
    <location>
        <begin position="21"/>
        <end position="340"/>
    </location>
</feature>
<dbReference type="Proteomes" id="UP000289841">
    <property type="component" value="Chromosome"/>
</dbReference>
<dbReference type="KEGG" id="aaxa:NCTC10138_00364"/>
<keyword evidence="6" id="KW-0742">SOS response</keyword>
<dbReference type="GO" id="GO:0005524">
    <property type="term" value="F:ATP binding"/>
    <property type="evidence" value="ECO:0007669"/>
    <property type="project" value="UniProtKB-UniRule"/>
</dbReference>
<dbReference type="Gene3D" id="1.20.1050.90">
    <property type="entry name" value="RecF/RecN/SMC, N-terminal domain"/>
    <property type="match status" value="1"/>
</dbReference>
<feature type="binding site" evidence="6">
    <location>
        <begin position="29"/>
        <end position="36"/>
    </location>
    <ligand>
        <name>ATP</name>
        <dbReference type="ChEBI" id="CHEBI:30616"/>
    </ligand>
</feature>